<dbReference type="PANTHER" id="PTHR10026">
    <property type="entry name" value="CYCLIN"/>
    <property type="match status" value="1"/>
</dbReference>
<dbReference type="Gene3D" id="1.10.472.10">
    <property type="entry name" value="Cyclin-like"/>
    <property type="match status" value="1"/>
</dbReference>
<protein>
    <submittedName>
        <fullName evidence="3">Cyclin-K</fullName>
    </submittedName>
</protein>
<evidence type="ECO:0000313" key="4">
    <source>
        <dbReference type="Proteomes" id="UP000094527"/>
    </source>
</evidence>
<name>A0A1D2M0F4_ORCCI</name>
<dbReference type="Proteomes" id="UP000094527">
    <property type="component" value="Unassembled WGS sequence"/>
</dbReference>
<proteinExistence type="predicted"/>
<dbReference type="GO" id="GO:0016538">
    <property type="term" value="F:cyclin-dependent protein serine/threonine kinase regulator activity"/>
    <property type="evidence" value="ECO:0007669"/>
    <property type="project" value="InterPro"/>
</dbReference>
<organism evidence="3 4">
    <name type="scientific">Orchesella cincta</name>
    <name type="common">Springtail</name>
    <name type="synonym">Podura cincta</name>
    <dbReference type="NCBI Taxonomy" id="48709"/>
    <lineage>
        <taxon>Eukaryota</taxon>
        <taxon>Metazoa</taxon>
        <taxon>Ecdysozoa</taxon>
        <taxon>Arthropoda</taxon>
        <taxon>Hexapoda</taxon>
        <taxon>Collembola</taxon>
        <taxon>Entomobryomorpha</taxon>
        <taxon>Entomobryoidea</taxon>
        <taxon>Orchesellidae</taxon>
        <taxon>Orchesellinae</taxon>
        <taxon>Orchesella</taxon>
    </lineage>
</organism>
<reference evidence="3 4" key="1">
    <citation type="journal article" date="2016" name="Genome Biol. Evol.">
        <title>Gene Family Evolution Reflects Adaptation to Soil Environmental Stressors in the Genome of the Collembolan Orchesella cincta.</title>
        <authorList>
            <person name="Faddeeva-Vakhrusheva A."/>
            <person name="Derks M.F."/>
            <person name="Anvar S.Y."/>
            <person name="Agamennone V."/>
            <person name="Suring W."/>
            <person name="Smit S."/>
            <person name="van Straalen N.M."/>
            <person name="Roelofs D."/>
        </authorList>
    </citation>
    <scope>NUCLEOTIDE SEQUENCE [LARGE SCALE GENOMIC DNA]</scope>
    <source>
        <tissue evidence="3">Mixed pool</tissue>
    </source>
</reference>
<feature type="domain" description="Cyclin N-terminal" evidence="2">
    <location>
        <begin position="2"/>
        <end position="69"/>
    </location>
</feature>
<comment type="caution">
    <text evidence="3">The sequence shown here is derived from an EMBL/GenBank/DDBJ whole genome shotgun (WGS) entry which is preliminary data.</text>
</comment>
<keyword evidence="1" id="KW-0195">Cyclin</keyword>
<dbReference type="InterPro" id="IPR006671">
    <property type="entry name" value="Cyclin_N"/>
</dbReference>
<dbReference type="AlphaFoldDB" id="A0A1D2M0F4"/>
<dbReference type="EMBL" id="LJIJ01009115">
    <property type="protein sequence ID" value="ODM59396.1"/>
    <property type="molecule type" value="Genomic_DNA"/>
</dbReference>
<evidence type="ECO:0000256" key="1">
    <source>
        <dbReference type="ARBA" id="ARBA00023127"/>
    </source>
</evidence>
<dbReference type="GO" id="GO:0006357">
    <property type="term" value="P:regulation of transcription by RNA polymerase II"/>
    <property type="evidence" value="ECO:0007669"/>
    <property type="project" value="InterPro"/>
</dbReference>
<dbReference type="InterPro" id="IPR036915">
    <property type="entry name" value="Cyclin-like_sf"/>
</dbReference>
<evidence type="ECO:0000259" key="2">
    <source>
        <dbReference type="Pfam" id="PF00134"/>
    </source>
</evidence>
<dbReference type="OrthoDB" id="25002at2759"/>
<dbReference type="STRING" id="48709.A0A1D2M0F4"/>
<accession>A0A1D2M0F4</accession>
<gene>
    <name evidence="3" type="ORF">Ocin01_20235</name>
</gene>
<feature type="non-terminal residue" evidence="3">
    <location>
        <position position="78"/>
    </location>
</feature>
<dbReference type="SUPFAM" id="SSF47954">
    <property type="entry name" value="Cyclin-like"/>
    <property type="match status" value="1"/>
</dbReference>
<keyword evidence="4" id="KW-1185">Reference proteome</keyword>
<dbReference type="Pfam" id="PF00134">
    <property type="entry name" value="Cyclin_N"/>
    <property type="match status" value="1"/>
</dbReference>
<evidence type="ECO:0000313" key="3">
    <source>
        <dbReference type="EMBL" id="ODM59396.1"/>
    </source>
</evidence>
<dbReference type="InterPro" id="IPR043198">
    <property type="entry name" value="Cyclin/Ssn8"/>
</dbReference>
<sequence length="78" mass="8834">MNLSLTTMATGVVYFHRFLHVSHVPKILLDILPHVPCLFLAGKSEETPKKCKDIVKFARDVLPDNKFLQFGPELEIAD</sequence>